<evidence type="ECO:0000313" key="3">
    <source>
        <dbReference type="EMBL" id="MBC8577467.1"/>
    </source>
</evidence>
<dbReference type="InterPro" id="IPR009936">
    <property type="entry name" value="DUF1468"/>
</dbReference>
<proteinExistence type="predicted"/>
<keyword evidence="1" id="KW-1133">Transmembrane helix</keyword>
<sequence length="150" mass="16555">MSFKKASLFAFSLTFVLGLLFFAFSFKLPTSTPGMVVGPGYYPRVLSLFLIVSSVIGLYVQARKPDDGKRVEIKKPLYLFLVLGFSVLVAGVWHATRSFYPIAIVATLTLLWVLNPEPTSRKKALKTVGITIVLIGVICLLFTVVLQLNL</sequence>
<dbReference type="Pfam" id="PF07331">
    <property type="entry name" value="TctB"/>
    <property type="match status" value="1"/>
</dbReference>
<protein>
    <submittedName>
        <fullName evidence="3">Tripartite tricarboxylate transporter TctB family protein</fullName>
    </submittedName>
</protein>
<accession>A0ABR7NNQ1</accession>
<name>A0ABR7NNQ1_9FIRM</name>
<keyword evidence="4" id="KW-1185">Reference proteome</keyword>
<feature type="transmembrane region" description="Helical" evidence="1">
    <location>
        <begin position="41"/>
        <end position="60"/>
    </location>
</feature>
<dbReference type="Proteomes" id="UP000658131">
    <property type="component" value="Unassembled WGS sequence"/>
</dbReference>
<reference evidence="3 4" key="1">
    <citation type="submission" date="2020-08" db="EMBL/GenBank/DDBJ databases">
        <title>Genome public.</title>
        <authorList>
            <person name="Liu C."/>
            <person name="Sun Q."/>
        </authorList>
    </citation>
    <scope>NUCLEOTIDE SEQUENCE [LARGE SCALE GENOMIC DNA]</scope>
    <source>
        <strain evidence="3 4">BX1</strain>
    </source>
</reference>
<dbReference type="EMBL" id="JACRTB010000032">
    <property type="protein sequence ID" value="MBC8577467.1"/>
    <property type="molecule type" value="Genomic_DNA"/>
</dbReference>
<feature type="transmembrane region" description="Helical" evidence="1">
    <location>
        <begin position="76"/>
        <end position="93"/>
    </location>
</feature>
<gene>
    <name evidence="3" type="ORF">H8717_13775</name>
</gene>
<keyword evidence="1" id="KW-0812">Transmembrane</keyword>
<evidence type="ECO:0000259" key="2">
    <source>
        <dbReference type="Pfam" id="PF07331"/>
    </source>
</evidence>
<feature type="domain" description="DUF1468" evidence="2">
    <location>
        <begin position="16"/>
        <end position="150"/>
    </location>
</feature>
<feature type="transmembrane region" description="Helical" evidence="1">
    <location>
        <begin position="127"/>
        <end position="148"/>
    </location>
</feature>
<organism evidence="3 4">
    <name type="scientific">Yanshouia hominis</name>
    <dbReference type="NCBI Taxonomy" id="2763673"/>
    <lineage>
        <taxon>Bacteria</taxon>
        <taxon>Bacillati</taxon>
        <taxon>Bacillota</taxon>
        <taxon>Clostridia</taxon>
        <taxon>Eubacteriales</taxon>
        <taxon>Oscillospiraceae</taxon>
        <taxon>Yanshouia</taxon>
    </lineage>
</organism>
<comment type="caution">
    <text evidence="3">The sequence shown here is derived from an EMBL/GenBank/DDBJ whole genome shotgun (WGS) entry which is preliminary data.</text>
</comment>
<dbReference type="RefSeq" id="WP_262400870.1">
    <property type="nucleotide sequence ID" value="NZ_JACRTB010000032.1"/>
</dbReference>
<keyword evidence="1" id="KW-0472">Membrane</keyword>
<evidence type="ECO:0000313" key="4">
    <source>
        <dbReference type="Proteomes" id="UP000658131"/>
    </source>
</evidence>
<evidence type="ECO:0000256" key="1">
    <source>
        <dbReference type="SAM" id="Phobius"/>
    </source>
</evidence>
<feature type="transmembrane region" description="Helical" evidence="1">
    <location>
        <begin position="99"/>
        <end position="115"/>
    </location>
</feature>